<dbReference type="OrthoDB" id="6643at2157"/>
<dbReference type="Proteomes" id="UP000326865">
    <property type="component" value="Unassembled WGS sequence"/>
</dbReference>
<keyword evidence="1" id="KW-0378">Hydrolase</keyword>
<comment type="similarity">
    <text evidence="2">Belongs to the acylphosphatase family.</text>
</comment>
<evidence type="ECO:0000256" key="1">
    <source>
        <dbReference type="PROSITE-ProRule" id="PRU00520"/>
    </source>
</evidence>
<dbReference type="InterPro" id="IPR036046">
    <property type="entry name" value="Acylphosphatase-like_dom_sf"/>
</dbReference>
<dbReference type="SUPFAM" id="SSF54975">
    <property type="entry name" value="Acylphosphatase/BLUF domain-like"/>
    <property type="match status" value="1"/>
</dbReference>
<keyword evidence="7" id="KW-1185">Reference proteome</keyword>
<comment type="caution">
    <text evidence="5">The sequence shown here is derived from an EMBL/GenBank/DDBJ whole genome shotgun (WGS) entry which is preliminary data.</text>
</comment>
<dbReference type="GO" id="GO:0003998">
    <property type="term" value="F:acylphosphatase activity"/>
    <property type="evidence" value="ECO:0007669"/>
    <property type="project" value="UniProtKB-EC"/>
</dbReference>
<evidence type="ECO:0000313" key="7">
    <source>
        <dbReference type="Proteomes" id="UP000326865"/>
    </source>
</evidence>
<dbReference type="InterPro" id="IPR001792">
    <property type="entry name" value="Acylphosphatase-like_dom"/>
</dbReference>
<dbReference type="Gene3D" id="3.30.70.100">
    <property type="match status" value="1"/>
</dbReference>
<feature type="domain" description="Acylphosphatase-like" evidence="3">
    <location>
        <begin position="7"/>
        <end position="93"/>
    </location>
</feature>
<dbReference type="EMBL" id="QKKZ01000009">
    <property type="protein sequence ID" value="KAB7512492.1"/>
    <property type="molecule type" value="Genomic_DNA"/>
</dbReference>
<dbReference type="PROSITE" id="PS51160">
    <property type="entry name" value="ACYLPHOSPHATASE_3"/>
    <property type="match status" value="1"/>
</dbReference>
<dbReference type="InterPro" id="IPR020456">
    <property type="entry name" value="Acylphosphatase"/>
</dbReference>
<proteinExistence type="inferred from homology"/>
<organism evidence="5 6">
    <name type="scientific">Halosegnis rubeus</name>
    <dbReference type="NCBI Taxonomy" id="2212850"/>
    <lineage>
        <taxon>Archaea</taxon>
        <taxon>Methanobacteriati</taxon>
        <taxon>Methanobacteriota</taxon>
        <taxon>Stenosarchaea group</taxon>
        <taxon>Halobacteria</taxon>
        <taxon>Halobacteriales</taxon>
        <taxon>Natronomonadaceae</taxon>
        <taxon>Halosegnis</taxon>
    </lineage>
</organism>
<dbReference type="Pfam" id="PF00708">
    <property type="entry name" value="Acylphosphatase"/>
    <property type="match status" value="1"/>
</dbReference>
<evidence type="ECO:0000259" key="3">
    <source>
        <dbReference type="PROSITE" id="PS51160"/>
    </source>
</evidence>
<dbReference type="Proteomes" id="UP000326302">
    <property type="component" value="Unassembled WGS sequence"/>
</dbReference>
<dbReference type="PANTHER" id="PTHR47268">
    <property type="entry name" value="ACYLPHOSPHATASE"/>
    <property type="match status" value="1"/>
</dbReference>
<name>A0A5N5U478_9EURY</name>
<protein>
    <recommendedName>
        <fullName evidence="1">acylphosphatase</fullName>
        <ecNumber evidence="1">3.6.1.7</ecNumber>
    </recommendedName>
</protein>
<comment type="catalytic activity">
    <reaction evidence="1">
        <text>an acyl phosphate + H2O = a carboxylate + phosphate + H(+)</text>
        <dbReference type="Rhea" id="RHEA:14965"/>
        <dbReference type="ChEBI" id="CHEBI:15377"/>
        <dbReference type="ChEBI" id="CHEBI:15378"/>
        <dbReference type="ChEBI" id="CHEBI:29067"/>
        <dbReference type="ChEBI" id="CHEBI:43474"/>
        <dbReference type="ChEBI" id="CHEBI:59918"/>
        <dbReference type="EC" id="3.6.1.7"/>
    </reaction>
</comment>
<evidence type="ECO:0000313" key="6">
    <source>
        <dbReference type="Proteomes" id="UP000326302"/>
    </source>
</evidence>
<accession>A0A5N5U3F3</accession>
<dbReference type="PANTHER" id="PTHR47268:SF4">
    <property type="entry name" value="ACYLPHOSPHATASE"/>
    <property type="match status" value="1"/>
</dbReference>
<evidence type="ECO:0000256" key="2">
    <source>
        <dbReference type="RuleBase" id="RU004168"/>
    </source>
</evidence>
<dbReference type="RefSeq" id="WP_152121153.1">
    <property type="nucleotide sequence ID" value="NZ_QJOW01000009.1"/>
</dbReference>
<dbReference type="EC" id="3.6.1.7" evidence="1"/>
<sequence>MSEERTRAHVFVSGRVQGVFYRANTRDTAREHGVDGWVTNLDDGRVEAVFEGPREAVDSTVEWCHEGSPQARVEDVTVEYGDPEGEDGFVIRR</sequence>
<feature type="active site" evidence="1">
    <location>
        <position position="22"/>
    </location>
</feature>
<feature type="active site" evidence="1">
    <location>
        <position position="40"/>
    </location>
</feature>
<dbReference type="PRINTS" id="PR00112">
    <property type="entry name" value="ACYLPHPHTASE"/>
</dbReference>
<accession>A0A5N5U478</accession>
<dbReference type="AlphaFoldDB" id="A0A5N5U478"/>
<dbReference type="NCBIfam" id="NF011016">
    <property type="entry name" value="PRK14444.1"/>
    <property type="match status" value="1"/>
</dbReference>
<dbReference type="EMBL" id="QJOW01000009">
    <property type="protein sequence ID" value="KAB7512751.1"/>
    <property type="molecule type" value="Genomic_DNA"/>
</dbReference>
<evidence type="ECO:0000313" key="4">
    <source>
        <dbReference type="EMBL" id="KAB7512492.1"/>
    </source>
</evidence>
<evidence type="ECO:0000313" key="5">
    <source>
        <dbReference type="EMBL" id="KAB7512751.1"/>
    </source>
</evidence>
<gene>
    <name evidence="4" type="ORF">DM867_12955</name>
    <name evidence="5" type="ORF">DMP03_13965</name>
</gene>
<reference evidence="6 7" key="1">
    <citation type="submission" date="2019-10" db="EMBL/GenBank/DDBJ databases">
        <title>Unraveling microbial dark matter from salterns through culturing: the case of the genus Halosegnis.</title>
        <authorList>
            <person name="Duran-Viseras A."/>
            <person name="Andrei A.-S."/>
            <person name="Vera-Gargallo B."/>
            <person name="Ghai R."/>
            <person name="Sanchez-Porro C."/>
            <person name="Ventosa A."/>
        </authorList>
    </citation>
    <scope>NUCLEOTIDE SEQUENCE [LARGE SCALE GENOMIC DNA]</scope>
    <source>
        <strain evidence="5 6">F17-44</strain>
        <strain evidence="4 7">F18-79</strain>
    </source>
</reference>